<dbReference type="GO" id="GO:0007156">
    <property type="term" value="P:homophilic cell adhesion via plasma membrane adhesion molecules"/>
    <property type="evidence" value="ECO:0007669"/>
    <property type="project" value="TreeGrafter"/>
</dbReference>
<dbReference type="OMA" id="SWLFNDY"/>
<feature type="domain" description="Ig-like" evidence="10">
    <location>
        <begin position="80"/>
        <end position="171"/>
    </location>
</feature>
<feature type="domain" description="Ig-like" evidence="10">
    <location>
        <begin position="554"/>
        <end position="638"/>
    </location>
</feature>
<dbReference type="PROSITE" id="PS50835">
    <property type="entry name" value="IG_LIKE"/>
    <property type="match status" value="8"/>
</dbReference>
<dbReference type="VEuPathDB" id="VectorBase:CPIJ006174"/>
<evidence type="ECO:0000313" key="12">
    <source>
        <dbReference type="EnsemblMetazoa" id="CPIJ006174-PA"/>
    </source>
</evidence>
<dbReference type="GO" id="GO:0030424">
    <property type="term" value="C:axon"/>
    <property type="evidence" value="ECO:0007669"/>
    <property type="project" value="TreeGrafter"/>
</dbReference>
<keyword evidence="3" id="KW-0732">Signal</keyword>
<dbReference type="Gene3D" id="2.60.40.10">
    <property type="entry name" value="Immunoglobulins"/>
    <property type="match status" value="9"/>
</dbReference>
<keyword evidence="6" id="KW-1133">Transmembrane helix</keyword>
<keyword evidence="4" id="KW-0677">Repeat</keyword>
<dbReference type="AlphaFoldDB" id="B0WFY4"/>
<evidence type="ECO:0000256" key="1">
    <source>
        <dbReference type="ARBA" id="ARBA00004167"/>
    </source>
</evidence>
<dbReference type="InterPro" id="IPR036179">
    <property type="entry name" value="Ig-like_dom_sf"/>
</dbReference>
<dbReference type="OrthoDB" id="5982258at2759"/>
<dbReference type="EMBL" id="DS231921">
    <property type="protein sequence ID" value="EDS26519.1"/>
    <property type="molecule type" value="Genomic_DNA"/>
</dbReference>
<dbReference type="PANTHER" id="PTHR10075">
    <property type="entry name" value="BASIGIN RELATED"/>
    <property type="match status" value="1"/>
</dbReference>
<dbReference type="VEuPathDB" id="VectorBase:CQUJHB012177"/>
<keyword evidence="7" id="KW-0472">Membrane</keyword>
<keyword evidence="9" id="KW-0393">Immunoglobulin domain</keyword>
<reference evidence="11" key="1">
    <citation type="submission" date="2007-03" db="EMBL/GenBank/DDBJ databases">
        <title>Annotation of Culex pipiens quinquefasciatus.</title>
        <authorList>
            <consortium name="The Broad Institute Genome Sequencing Platform"/>
            <person name="Atkinson P.W."/>
            <person name="Hemingway J."/>
            <person name="Christensen B.M."/>
            <person name="Higgs S."/>
            <person name="Kodira C."/>
            <person name="Hannick L."/>
            <person name="Megy K."/>
            <person name="O'Leary S."/>
            <person name="Pearson M."/>
            <person name="Haas B.J."/>
            <person name="Mauceli E."/>
            <person name="Wortman J.R."/>
            <person name="Lee N.H."/>
            <person name="Guigo R."/>
            <person name="Stanke M."/>
            <person name="Alvarado L."/>
            <person name="Amedeo P."/>
            <person name="Antoine C.H."/>
            <person name="Arensburger P."/>
            <person name="Bidwell S.L."/>
            <person name="Crawford M."/>
            <person name="Camaro F."/>
            <person name="Devon K."/>
            <person name="Engels R."/>
            <person name="Hammond M."/>
            <person name="Howarth C."/>
            <person name="Koehrsen M."/>
            <person name="Lawson D."/>
            <person name="Montgomery P."/>
            <person name="Nene V."/>
            <person name="Nusbaum C."/>
            <person name="Puiu D."/>
            <person name="Romero-Severson J."/>
            <person name="Severson D.W."/>
            <person name="Shumway M."/>
            <person name="Sisk P."/>
            <person name="Stolte C."/>
            <person name="Zeng Q."/>
            <person name="Eisenstadt E."/>
            <person name="Fraser-Liggett C."/>
            <person name="Strausberg R."/>
            <person name="Galagan J."/>
            <person name="Birren B."/>
            <person name="Collins F.H."/>
        </authorList>
    </citation>
    <scope>NUCLEOTIDE SEQUENCE [LARGE SCALE GENOMIC DNA]</scope>
    <source>
        <strain evidence="11">JHB</strain>
    </source>
</reference>
<protein>
    <submittedName>
        <fullName evidence="11">Down syndrome cell adhesion molecule</fullName>
    </submittedName>
</protein>
<sequence length="837" mass="91353">MATVQCAITKGDLPVTFNWLFKGAELPPDESIVMSKNGQRISVLTIETIRAFHAGFYTCVAINHAGQSNHSSELKVIVYPILLPFEFGDEPADTLSTTTVSCTVAKGDFPIEINWMFNGAKIDSSESVTITKSGPRMSILYIDSVRPEHAGLYSCVARNKAGFTEHSSELKVIVSPIVIPFEFGEEPFDVYSATTVSCAVTKVLPIILPFEFGEEPFDIYSATTVTCTVTKGDTPIEIFWLFNGQRIYNSDSVLITKSGHRNSLLSIESLQPVHAGVYTCVSKNHAGSVEHSSVLRVMVVPYIMPFEFGDEPFDTSSMTTVSCAVTKGDLPLEIMWLFNGYPVHSADGISIMKSGPRVTPPVINPFHFESEVDSEESVQVTCHVSKGDLPLEIIWKFNNRPLRISSNVEITSIGKRSSSLNIPSVSANHSGVYTCFAKNIAGVRNQSAELFVNVLPRILPFNFGDEPSFTESFATVQCAVTVGDLPITIEWLHNGVPIPRNNDRGVIIQHSGRRVSTLTLESIRDFNAGNYSCLARNVAGSSEQSAELIVNVPPKIFPFSFGDEPMNYGDSVSIQCNVPSGDLPIGIRWYFNGATINDPSVVVTNVGKRSKVLTIDSVTGWHAGNYSCEASNKPEVITPFTFGDDPLNYDESVTIYCGITSGDYPILIEWFFNGTPIERIDNMERISVAAINKRTKSLTIEGVNEQYAGNYSCRASNLASATSYTADLVVIVPPKIAPFMFDEEALNYGDSASVQCSVISGDMPIMIEWFFNGTPISQTAFADSVNIADFGKRTKALAIDGVDARYAGVFMCKATNQASTAYHSTELIVNGLCPLET</sequence>
<organism>
    <name type="scientific">Culex quinquefasciatus</name>
    <name type="common">Southern house mosquito</name>
    <name type="synonym">Culex pungens</name>
    <dbReference type="NCBI Taxonomy" id="7176"/>
    <lineage>
        <taxon>Eukaryota</taxon>
        <taxon>Metazoa</taxon>
        <taxon>Ecdysozoa</taxon>
        <taxon>Arthropoda</taxon>
        <taxon>Hexapoda</taxon>
        <taxon>Insecta</taxon>
        <taxon>Pterygota</taxon>
        <taxon>Neoptera</taxon>
        <taxon>Endopterygota</taxon>
        <taxon>Diptera</taxon>
        <taxon>Nematocera</taxon>
        <taxon>Culicoidea</taxon>
        <taxon>Culicidae</taxon>
        <taxon>Culicinae</taxon>
        <taxon>Culicini</taxon>
        <taxon>Culex</taxon>
        <taxon>Culex</taxon>
    </lineage>
</organism>
<dbReference type="STRING" id="7176.B0WFY4"/>
<dbReference type="InterPro" id="IPR003598">
    <property type="entry name" value="Ig_sub2"/>
</dbReference>
<evidence type="ECO:0000313" key="11">
    <source>
        <dbReference type="EMBL" id="EDS26519.1"/>
    </source>
</evidence>
<gene>
    <name evidence="12" type="primary">6037738</name>
    <name evidence="11" type="ORF">CpipJ_CPIJ006174</name>
</gene>
<dbReference type="FunFam" id="2.60.40.10:FF:000333">
    <property type="entry name" value="Down syndrome cell adhesion molecule"/>
    <property type="match status" value="2"/>
</dbReference>
<evidence type="ECO:0000256" key="5">
    <source>
        <dbReference type="ARBA" id="ARBA00022889"/>
    </source>
</evidence>
<feature type="domain" description="Ig-like" evidence="10">
    <location>
        <begin position="651"/>
        <end position="729"/>
    </location>
</feature>
<feature type="domain" description="Ig-like" evidence="10">
    <location>
        <begin position="356"/>
        <end position="451"/>
    </location>
</feature>
<evidence type="ECO:0000256" key="3">
    <source>
        <dbReference type="ARBA" id="ARBA00022729"/>
    </source>
</evidence>
<evidence type="ECO:0000259" key="10">
    <source>
        <dbReference type="PROSITE" id="PS50835"/>
    </source>
</evidence>
<dbReference type="GO" id="GO:0005886">
    <property type="term" value="C:plasma membrane"/>
    <property type="evidence" value="ECO:0007669"/>
    <property type="project" value="TreeGrafter"/>
</dbReference>
<evidence type="ECO:0000256" key="8">
    <source>
        <dbReference type="ARBA" id="ARBA00023157"/>
    </source>
</evidence>
<proteinExistence type="predicted"/>
<dbReference type="SMART" id="SM00409">
    <property type="entry name" value="IG"/>
    <property type="match status" value="8"/>
</dbReference>
<dbReference type="eggNOG" id="KOG4475">
    <property type="taxonomic scope" value="Eukaryota"/>
</dbReference>
<feature type="domain" description="Ig-like" evidence="10">
    <location>
        <begin position="205"/>
        <end position="296"/>
    </location>
</feature>
<feature type="domain" description="Ig-like" evidence="10">
    <location>
        <begin position="456"/>
        <end position="549"/>
    </location>
</feature>
<dbReference type="PANTHER" id="PTHR10075:SF101">
    <property type="entry name" value="ZWEI IG DOMAIN PROTEIN ZIG-3"/>
    <property type="match status" value="1"/>
</dbReference>
<dbReference type="InterPro" id="IPR003599">
    <property type="entry name" value="Ig_sub"/>
</dbReference>
<evidence type="ECO:0000256" key="2">
    <source>
        <dbReference type="ARBA" id="ARBA00022692"/>
    </source>
</evidence>
<dbReference type="Proteomes" id="UP000002320">
    <property type="component" value="Unassembled WGS sequence"/>
</dbReference>
<keyword evidence="2" id="KW-0812">Transmembrane</keyword>
<evidence type="ECO:0000313" key="13">
    <source>
        <dbReference type="Proteomes" id="UP000002320"/>
    </source>
</evidence>
<keyword evidence="8" id="KW-1015">Disulfide bond</keyword>
<feature type="domain" description="Ig-like" evidence="10">
    <location>
        <begin position="1"/>
        <end position="77"/>
    </location>
</feature>
<keyword evidence="13" id="KW-1185">Reference proteome</keyword>
<dbReference type="InterPro" id="IPR007110">
    <property type="entry name" value="Ig-like_dom"/>
</dbReference>
<accession>B0WFY4</accession>
<dbReference type="FunFam" id="2.60.40.10:FF:000017">
    <property type="entry name" value="Down syndrome cell adhesion molecule b"/>
    <property type="match status" value="6"/>
</dbReference>
<dbReference type="SMART" id="SM00408">
    <property type="entry name" value="IGc2"/>
    <property type="match status" value="8"/>
</dbReference>
<dbReference type="EnsemblMetazoa" id="CPIJ006174-RA">
    <property type="protein sequence ID" value="CPIJ006174-PA"/>
    <property type="gene ID" value="CPIJ006174"/>
</dbReference>
<dbReference type="GO" id="GO:0007411">
    <property type="term" value="P:axon guidance"/>
    <property type="evidence" value="ECO:0007669"/>
    <property type="project" value="TreeGrafter"/>
</dbReference>
<name>B0WFY4_CULQU</name>
<feature type="domain" description="Ig-like" evidence="10">
    <location>
        <begin position="734"/>
        <end position="830"/>
    </location>
</feature>
<evidence type="ECO:0000256" key="4">
    <source>
        <dbReference type="ARBA" id="ARBA00022737"/>
    </source>
</evidence>
<evidence type="ECO:0000256" key="9">
    <source>
        <dbReference type="ARBA" id="ARBA00023319"/>
    </source>
</evidence>
<dbReference type="GO" id="GO:0098632">
    <property type="term" value="F:cell-cell adhesion mediator activity"/>
    <property type="evidence" value="ECO:0007669"/>
    <property type="project" value="TreeGrafter"/>
</dbReference>
<keyword evidence="5" id="KW-0130">Cell adhesion</keyword>
<dbReference type="Pfam" id="PF07679">
    <property type="entry name" value="I-set"/>
    <property type="match status" value="3"/>
</dbReference>
<dbReference type="KEGG" id="cqu:CpipJ_CPIJ006174"/>
<comment type="subcellular location">
    <subcellularLocation>
        <location evidence="1">Membrane</location>
        <topology evidence="1">Single-pass membrane protein</topology>
    </subcellularLocation>
</comment>
<evidence type="ECO:0000256" key="6">
    <source>
        <dbReference type="ARBA" id="ARBA00022989"/>
    </source>
</evidence>
<evidence type="ECO:0000256" key="7">
    <source>
        <dbReference type="ARBA" id="ARBA00023136"/>
    </source>
</evidence>
<dbReference type="SUPFAM" id="SSF48726">
    <property type="entry name" value="Immunoglobulin"/>
    <property type="match status" value="8"/>
</dbReference>
<dbReference type="HOGENOM" id="CLU_339566_0_0_1"/>
<dbReference type="InterPro" id="IPR013098">
    <property type="entry name" value="Ig_I-set"/>
</dbReference>
<dbReference type="GO" id="GO:0070593">
    <property type="term" value="P:dendrite self-avoidance"/>
    <property type="evidence" value="ECO:0007669"/>
    <property type="project" value="TreeGrafter"/>
</dbReference>
<dbReference type="InterPro" id="IPR013783">
    <property type="entry name" value="Ig-like_fold"/>
</dbReference>
<reference evidence="12" key="2">
    <citation type="submission" date="2020-05" db="UniProtKB">
        <authorList>
            <consortium name="EnsemblMetazoa"/>
        </authorList>
    </citation>
    <scope>IDENTIFICATION</scope>
    <source>
        <strain evidence="12">JHB</strain>
    </source>
</reference>
<dbReference type="Pfam" id="PF13927">
    <property type="entry name" value="Ig_3"/>
    <property type="match status" value="5"/>
</dbReference>
<dbReference type="InParanoid" id="B0WFY4"/>